<dbReference type="InterPro" id="IPR009051">
    <property type="entry name" value="Helical_ferredxn"/>
</dbReference>
<comment type="caution">
    <text evidence="2">The sequence shown here is derived from an EMBL/GenBank/DDBJ whole genome shotgun (WGS) entry which is preliminary data.</text>
</comment>
<dbReference type="SUPFAM" id="SSF140490">
    <property type="entry name" value="Nqo1C-terminal domain-like"/>
    <property type="match status" value="1"/>
</dbReference>
<proteinExistence type="predicted"/>
<evidence type="ECO:0000259" key="1">
    <source>
        <dbReference type="SMART" id="SM00928"/>
    </source>
</evidence>
<dbReference type="InterPro" id="IPR019575">
    <property type="entry name" value="Nuop51_4Fe4S-bd"/>
</dbReference>
<gene>
    <name evidence="2" type="ORF">HMPREF0762_00065</name>
</gene>
<dbReference type="EMBL" id="ACUX02000004">
    <property type="protein sequence ID" value="EEZ61978.1"/>
    <property type="molecule type" value="Genomic_DNA"/>
</dbReference>
<dbReference type="InterPro" id="IPR028261">
    <property type="entry name" value="DPD_II"/>
</dbReference>
<dbReference type="PRINTS" id="PR00419">
    <property type="entry name" value="ADXRDTASE"/>
</dbReference>
<dbReference type="SMART" id="SM00928">
    <property type="entry name" value="NADH_4Fe-4S"/>
    <property type="match status" value="1"/>
</dbReference>
<dbReference type="OrthoDB" id="9803192at2"/>
<protein>
    <submittedName>
        <fullName evidence="2">Pyridine nucleotide-disulfide oxidoreductase</fullName>
    </submittedName>
</protein>
<evidence type="ECO:0000313" key="2">
    <source>
        <dbReference type="EMBL" id="EEZ61978.1"/>
    </source>
</evidence>
<dbReference type="Pfam" id="PF14691">
    <property type="entry name" value="Fer4_20"/>
    <property type="match status" value="1"/>
</dbReference>
<dbReference type="InterPro" id="IPR036188">
    <property type="entry name" value="FAD/NAD-bd_sf"/>
</dbReference>
<dbReference type="PANTHER" id="PTHR42783:SF3">
    <property type="entry name" value="GLUTAMATE SYNTHASE [NADPH] SMALL CHAIN-RELATED"/>
    <property type="match status" value="1"/>
</dbReference>
<accession>D0WE40</accession>
<dbReference type="eggNOG" id="COG0493">
    <property type="taxonomic scope" value="Bacteria"/>
</dbReference>
<name>D0WE40_SLAES</name>
<keyword evidence="3" id="KW-1185">Reference proteome</keyword>
<sequence>MSRLAIFAPTDADRESRVITDSAIRRLNVSGNANCPIEAAAGFFSLCASQSCGKCTPCRIGLRRLTDDLENILEGKGGEGIVDRLMDTCQALYTTSDCAIGFQAGRIGLAFADLIKEDAESHLERGICQQRFTSVPCVKGCPTHIDIPAYIDLVRAGRYADAVRVIRNDNPFPSACAFVCEHPCEATCRRGMIDAPINIRAIKQHAVLTAGFVPAPAKAPATGKRVAIIGGGPSGLSAAYYLALMGHDVTVFEQNDHLGGMMYYGIPRYRLPAENLDYDIDAILSLGVEVRYNTKVGVTVTWEEVEGSHDCVFVAIGAHHFRDLGIDYATREGVFSAVQFLHRSSSGRPIDMAGKDVVIVGGGNVAMDATRTAKRLGAASVRCVYRRRKKDMTALPEEVNAAVEEGCEIVELMSPVRVDAGTDKPIRLVVQPQMPGLYRGGRPGAKPTSAEETAFECDFLIEAIGQVIEYEYFTSKGLPAERGHFQADEHGRAVGMDKVFVGGDCETGPSTVIRAIDAGKAVAANIDAFLGFHHDVYDEVEIPPVSFDSKLACGRVNIRERSVFDRAHDFDGVEIPLRDEEAEQECSRCLRCDHYGMGTLRGGRPVKW</sequence>
<dbReference type="Gene3D" id="1.10.1060.10">
    <property type="entry name" value="Alpha-helical ferredoxin"/>
    <property type="match status" value="1"/>
</dbReference>
<dbReference type="InterPro" id="IPR037207">
    <property type="entry name" value="Nuop51_4Fe4S-bd_sf"/>
</dbReference>
<dbReference type="SUPFAM" id="SSF51971">
    <property type="entry name" value="Nucleotide-binding domain"/>
    <property type="match status" value="1"/>
</dbReference>
<dbReference type="HOGENOM" id="CLU_000422_3_4_11"/>
<dbReference type="GO" id="GO:0051539">
    <property type="term" value="F:4 iron, 4 sulfur cluster binding"/>
    <property type="evidence" value="ECO:0007669"/>
    <property type="project" value="InterPro"/>
</dbReference>
<dbReference type="Pfam" id="PF07992">
    <property type="entry name" value="Pyr_redox_2"/>
    <property type="match status" value="1"/>
</dbReference>
<feature type="domain" description="NADH-ubiquinone oxidoreductase 51kDa subunit iron-sulphur binding" evidence="1">
    <location>
        <begin position="37"/>
        <end position="82"/>
    </location>
</feature>
<evidence type="ECO:0000313" key="3">
    <source>
        <dbReference type="Proteomes" id="UP000006001"/>
    </source>
</evidence>
<dbReference type="InterPro" id="IPR023753">
    <property type="entry name" value="FAD/NAD-binding_dom"/>
</dbReference>
<dbReference type="GO" id="GO:0016491">
    <property type="term" value="F:oxidoreductase activity"/>
    <property type="evidence" value="ECO:0007669"/>
    <property type="project" value="InterPro"/>
</dbReference>
<dbReference type="STRING" id="649764.HMPREF0762_00065"/>
<dbReference type="GeneID" id="85006751"/>
<dbReference type="PANTHER" id="PTHR42783">
    <property type="entry name" value="GLUTAMATE SYNTHASE [NADPH] SMALL CHAIN"/>
    <property type="match status" value="1"/>
</dbReference>
<dbReference type="Gene3D" id="3.50.50.60">
    <property type="entry name" value="FAD/NAD(P)-binding domain"/>
    <property type="match status" value="2"/>
</dbReference>
<dbReference type="Proteomes" id="UP000006001">
    <property type="component" value="Unassembled WGS sequence"/>
</dbReference>
<dbReference type="SUPFAM" id="SSF46548">
    <property type="entry name" value="alpha-helical ferredoxin"/>
    <property type="match status" value="2"/>
</dbReference>
<organism evidence="2 3">
    <name type="scientific">Slackia exigua (strain ATCC 700122 / DSM 15923 / CIP 105133 / JCM 11022 / KCTC 5966 / S-7)</name>
    <dbReference type="NCBI Taxonomy" id="649764"/>
    <lineage>
        <taxon>Bacteria</taxon>
        <taxon>Bacillati</taxon>
        <taxon>Actinomycetota</taxon>
        <taxon>Coriobacteriia</taxon>
        <taxon>Eggerthellales</taxon>
        <taxon>Eggerthellaceae</taxon>
        <taxon>Slackia</taxon>
    </lineage>
</organism>
<reference evidence="2" key="1">
    <citation type="submission" date="2009-10" db="EMBL/GenBank/DDBJ databases">
        <authorList>
            <person name="Weinstock G."/>
            <person name="Sodergren E."/>
            <person name="Clifton S."/>
            <person name="Fulton L."/>
            <person name="Fulton B."/>
            <person name="Courtney L."/>
            <person name="Fronick C."/>
            <person name="Harrison M."/>
            <person name="Strong C."/>
            <person name="Farmer C."/>
            <person name="Delahaunty K."/>
            <person name="Markovic C."/>
            <person name="Hall O."/>
            <person name="Minx P."/>
            <person name="Tomlinson C."/>
            <person name="Mitreva M."/>
            <person name="Nelson J."/>
            <person name="Hou S."/>
            <person name="Wollam A."/>
            <person name="Pepin K.H."/>
            <person name="Johnson M."/>
            <person name="Bhonagiri V."/>
            <person name="Nash W.E."/>
            <person name="Warren W."/>
            <person name="Chinwalla A."/>
            <person name="Mardis E.R."/>
            <person name="Wilson R.K."/>
        </authorList>
    </citation>
    <scope>NUCLEOTIDE SEQUENCE [LARGE SCALE GENOMIC DNA]</scope>
    <source>
        <strain evidence="2">ATCC 700122</strain>
    </source>
</reference>
<dbReference type="AlphaFoldDB" id="D0WE40"/>
<dbReference type="RefSeq" id="WP_006361311.1">
    <property type="nucleotide sequence ID" value="NZ_GG700630.1"/>
</dbReference>
<dbReference type="Pfam" id="PF10589">
    <property type="entry name" value="NADH_4Fe-4S"/>
    <property type="match status" value="1"/>
</dbReference>
<dbReference type="NCBIfam" id="NF009410">
    <property type="entry name" value="PRK12771.1"/>
    <property type="match status" value="1"/>
</dbReference>